<dbReference type="AlphaFoldDB" id="A0A1M6D391"/>
<evidence type="ECO:0000313" key="2">
    <source>
        <dbReference type="Proteomes" id="UP000184335"/>
    </source>
</evidence>
<name>A0A1M6D391_9FLAO</name>
<dbReference type="OrthoDB" id="1271482at2"/>
<protein>
    <submittedName>
        <fullName evidence="1">Uncharacterized protein</fullName>
    </submittedName>
</protein>
<keyword evidence="2" id="KW-1185">Reference proteome</keyword>
<evidence type="ECO:0000313" key="1">
    <source>
        <dbReference type="EMBL" id="SHI67765.1"/>
    </source>
</evidence>
<gene>
    <name evidence="1" type="ORF">SAMN05443429_103104</name>
</gene>
<reference evidence="1 2" key="1">
    <citation type="submission" date="2016-11" db="EMBL/GenBank/DDBJ databases">
        <authorList>
            <person name="Jaros S."/>
            <person name="Januszkiewicz K."/>
            <person name="Wedrychowicz H."/>
        </authorList>
    </citation>
    <scope>NUCLEOTIDE SEQUENCE [LARGE SCALE GENOMIC DNA]</scope>
    <source>
        <strain evidence="1 2">DSM 25479</strain>
    </source>
</reference>
<dbReference type="STRING" id="1118202.SAMN05443429_103104"/>
<sequence length="266" mass="31157">MKTAAFDDNLVKNLSLYYHNRHLKKTRIRKYHEEIDGSALHEREKFKKKSEILLLNAFLHHFPDVQFENLTCESPDFIAKVNDKKIGIELTEVINHLEIKKKESVLNKIFRKAELELENENVAEFRGIYFVELAEQKSASVYCREAEIIADITKSIRLGRPCGAVKKLRKTPHRRNVFITYEYDLNLFDGLSSEKIISLIEKKNKKYPYYDRTVDECWLVIVSDMNSLASRYSFILNKEKLSKVQSPFHKIFHLENLCGNITAIKA</sequence>
<dbReference type="EMBL" id="FQYI01000003">
    <property type="protein sequence ID" value="SHI67765.1"/>
    <property type="molecule type" value="Genomic_DNA"/>
</dbReference>
<accession>A0A1M6D391</accession>
<proteinExistence type="predicted"/>
<organism evidence="1 2">
    <name type="scientific">Cruoricaptor ignavus</name>
    <dbReference type="NCBI Taxonomy" id="1118202"/>
    <lineage>
        <taxon>Bacteria</taxon>
        <taxon>Pseudomonadati</taxon>
        <taxon>Bacteroidota</taxon>
        <taxon>Flavobacteriia</taxon>
        <taxon>Flavobacteriales</taxon>
        <taxon>Weeksellaceae</taxon>
        <taxon>Cruoricaptor</taxon>
    </lineage>
</organism>
<dbReference type="RefSeq" id="WP_073178809.1">
    <property type="nucleotide sequence ID" value="NZ_FQYI01000003.1"/>
</dbReference>
<dbReference type="Proteomes" id="UP000184335">
    <property type="component" value="Unassembled WGS sequence"/>
</dbReference>